<gene>
    <name evidence="2" type="ORF">B0J13DRAFT_533936</name>
</gene>
<dbReference type="EMBL" id="JAGMUU010000047">
    <property type="protein sequence ID" value="KAH7113170.1"/>
    <property type="molecule type" value="Genomic_DNA"/>
</dbReference>
<feature type="domain" description="Ubiquitin-like" evidence="1">
    <location>
        <begin position="152"/>
        <end position="236"/>
    </location>
</feature>
<organism evidence="2 3">
    <name type="scientific">Dactylonectria estremocensis</name>
    <dbReference type="NCBI Taxonomy" id="1079267"/>
    <lineage>
        <taxon>Eukaryota</taxon>
        <taxon>Fungi</taxon>
        <taxon>Dikarya</taxon>
        <taxon>Ascomycota</taxon>
        <taxon>Pezizomycotina</taxon>
        <taxon>Sordariomycetes</taxon>
        <taxon>Hypocreomycetidae</taxon>
        <taxon>Hypocreales</taxon>
        <taxon>Nectriaceae</taxon>
        <taxon>Dactylonectria</taxon>
    </lineage>
</organism>
<keyword evidence="3" id="KW-1185">Reference proteome</keyword>
<evidence type="ECO:0000259" key="1">
    <source>
        <dbReference type="Pfam" id="PF22893"/>
    </source>
</evidence>
<proteinExistence type="predicted"/>
<comment type="caution">
    <text evidence="2">The sequence shown here is derived from an EMBL/GenBank/DDBJ whole genome shotgun (WGS) entry which is preliminary data.</text>
</comment>
<dbReference type="Proteomes" id="UP000717696">
    <property type="component" value="Unassembled WGS sequence"/>
</dbReference>
<dbReference type="InterPro" id="IPR054464">
    <property type="entry name" value="ULD_fung"/>
</dbReference>
<accession>A0A9P9D5L1</accession>
<dbReference type="Pfam" id="PF22893">
    <property type="entry name" value="ULD_2"/>
    <property type="match status" value="1"/>
</dbReference>
<dbReference type="AlphaFoldDB" id="A0A9P9D5L1"/>
<name>A0A9P9D5L1_9HYPO</name>
<dbReference type="OrthoDB" id="5103109at2759"/>
<reference evidence="2" key="1">
    <citation type="journal article" date="2021" name="Nat. Commun.">
        <title>Genetic determinants of endophytism in the Arabidopsis root mycobiome.</title>
        <authorList>
            <person name="Mesny F."/>
            <person name="Miyauchi S."/>
            <person name="Thiergart T."/>
            <person name="Pickel B."/>
            <person name="Atanasova L."/>
            <person name="Karlsson M."/>
            <person name="Huettel B."/>
            <person name="Barry K.W."/>
            <person name="Haridas S."/>
            <person name="Chen C."/>
            <person name="Bauer D."/>
            <person name="Andreopoulos W."/>
            <person name="Pangilinan J."/>
            <person name="LaButti K."/>
            <person name="Riley R."/>
            <person name="Lipzen A."/>
            <person name="Clum A."/>
            <person name="Drula E."/>
            <person name="Henrissat B."/>
            <person name="Kohler A."/>
            <person name="Grigoriev I.V."/>
            <person name="Martin F.M."/>
            <person name="Hacquard S."/>
        </authorList>
    </citation>
    <scope>NUCLEOTIDE SEQUENCE</scope>
    <source>
        <strain evidence="2">MPI-CAGE-AT-0021</strain>
    </source>
</reference>
<evidence type="ECO:0000313" key="3">
    <source>
        <dbReference type="Proteomes" id="UP000717696"/>
    </source>
</evidence>
<evidence type="ECO:0000313" key="2">
    <source>
        <dbReference type="EMBL" id="KAH7113170.1"/>
    </source>
</evidence>
<sequence length="600" mass="69397">MSSPLSIGDCHLLIQGLYKGTNLLRGEAVDGFKKYKAIYHQLTGMADFLYSFLKRHGEWRQSVFAAEVEQIQRLLKQFFSSIKHLKPQLGKGRRRKSLFGAMTKIRWPSYSETFRQLHSDLMGQFQMIDWKMRYISDQPVSDSTRANKILKNGFVLEDAHGRSFCIGFVSVSSWACLHEFLLQEFPKNKPGKEAIVNQRYLIHKADSDIDILPGRPTKSFSETVKLRNRIEISIIFPHEECPNCDLLLRYKDSRDNTIDPLTEIVLQDIESSGKRPFVENFTAQTNHQDDCSCPRRRGACITLQELQCRIISRVQGFVSSRPVSPGRQKSQIWDFSRVTSCRAQWPDVILHKKHQKAFKELHDSIAGNKRAIEWLEAEDVPFLKVAQFIKSRAGDGRLVEGQLRFLKPMVQGFRCREPHLQNLEEYARVLSRYRRCVHEEMVQFEAPSLEIRCLLWICGNILNIEADILHSCSVLLNHWSVPEGHRREPAPLFFKLFSLPHMVLLLPVWRLTIDVAEDAIELFDKKKPMHLPYGIRVMIVRSSSLSIQFYLDDHLGNFFSAYGLSMPLCQDWMEAVIKSRGLELESASVYKDLRRIIAEG</sequence>
<protein>
    <recommendedName>
        <fullName evidence="1">Ubiquitin-like domain-containing protein</fullName>
    </recommendedName>
</protein>